<dbReference type="PANTHER" id="PTHR43777">
    <property type="entry name" value="MOLYBDENUM COFACTOR CYTIDYLYLTRANSFERASE"/>
    <property type="match status" value="1"/>
</dbReference>
<evidence type="ECO:0000313" key="3">
    <source>
        <dbReference type="Proteomes" id="UP000000254"/>
    </source>
</evidence>
<dbReference type="InterPro" id="IPR029044">
    <property type="entry name" value="Nucleotide-diphossugar_trans"/>
</dbReference>
<dbReference type="Gene3D" id="3.90.550.10">
    <property type="entry name" value="Spore Coat Polysaccharide Biosynthesis Protein SpsA, Chain A"/>
    <property type="match status" value="1"/>
</dbReference>
<dbReference type="HOGENOM" id="CLU_061980_1_1_2"/>
<reference evidence="3" key="1">
    <citation type="journal article" date="2009" name="BMC Genomics">
        <title>The complete genome sequence of Staphylothermus marinus reveals differences in sulfur metabolism among heterotrophic Crenarchaeota.</title>
        <authorList>
            <person name="Anderson I.J."/>
            <person name="Dharmarajan L."/>
            <person name="Rodriguez J."/>
            <person name="Hooper S."/>
            <person name="Porat I."/>
            <person name="Ulrich L.E."/>
            <person name="Elkins J.G."/>
            <person name="Mavromatis K."/>
            <person name="Sun H."/>
            <person name="Land M."/>
            <person name="Lapidus A."/>
            <person name="Lucas S."/>
            <person name="Barry K."/>
            <person name="Huber H."/>
            <person name="Zhulin I.B."/>
            <person name="Whitman W.B."/>
            <person name="Mukhopadhyay B."/>
            <person name="Woese C."/>
            <person name="Bristow J."/>
            <person name="Kyrpides N."/>
        </authorList>
    </citation>
    <scope>NUCLEOTIDE SEQUENCE [LARGE SCALE GENOMIC DNA]</scope>
    <source>
        <strain evidence="3">ATCC 43588 / DSM 3639 / JCM 9404 / F1</strain>
    </source>
</reference>
<dbReference type="eggNOG" id="arCOG01873">
    <property type="taxonomic scope" value="Archaea"/>
</dbReference>
<dbReference type="Pfam" id="PF12804">
    <property type="entry name" value="NTP_transf_3"/>
    <property type="match status" value="1"/>
</dbReference>
<dbReference type="AlphaFoldDB" id="A3DKX3"/>
<sequence>MIVALVLAAGLSRRFPGNKLLFMWEDKPIIRWTVENILNSKNVDKTVVVLGHDEERIRNVLKDLVGDIEFVYNTNYLEGMSSSVKAGIRHVYNKYKDSIEAIIIAPGDTAWAPPEVYDLIVDVFREKKPKIVVAAYNSRRGHPILFNADLINELMSISEETRGLKAITKKYKYETIVVDTIYPGVILDLDTYNDLNRVKYVLKK</sequence>
<dbReference type="Proteomes" id="UP000000254">
    <property type="component" value="Chromosome"/>
</dbReference>
<dbReference type="CDD" id="cd04182">
    <property type="entry name" value="GT_2_like_f"/>
    <property type="match status" value="1"/>
</dbReference>
<organism evidence="2 3">
    <name type="scientific">Staphylothermus marinus (strain ATCC 43588 / DSM 3639 / JCM 9404 / F1)</name>
    <dbReference type="NCBI Taxonomy" id="399550"/>
    <lineage>
        <taxon>Archaea</taxon>
        <taxon>Thermoproteota</taxon>
        <taxon>Thermoprotei</taxon>
        <taxon>Desulfurococcales</taxon>
        <taxon>Desulfurococcaceae</taxon>
        <taxon>Staphylothermus</taxon>
    </lineage>
</organism>
<feature type="domain" description="MobA-like NTP transferase" evidence="1">
    <location>
        <begin position="4"/>
        <end position="171"/>
    </location>
</feature>
<reference evidence="2 3" key="2">
    <citation type="journal article" date="2009" name="Stand. Genomic Sci.">
        <title>Complete genome sequence of Staphylothermus marinus Stetter and Fiala 1986 type strain F1.</title>
        <authorList>
            <person name="Anderson I.J."/>
            <person name="Sun H."/>
            <person name="Lapidus A."/>
            <person name="Copeland A."/>
            <person name="Glavina Del Rio T."/>
            <person name="Tice H."/>
            <person name="Dalin E."/>
            <person name="Lucas S."/>
            <person name="Barry K."/>
            <person name="Land M."/>
            <person name="Richardson P."/>
            <person name="Huber H."/>
            <person name="Kyrpides N.C."/>
        </authorList>
    </citation>
    <scope>NUCLEOTIDE SEQUENCE [LARGE SCALE GENOMIC DNA]</scope>
    <source>
        <strain evidence="3">ATCC 43588 / DSM 3639 / JCM 9404 / F1</strain>
    </source>
</reference>
<gene>
    <name evidence="2" type="ordered locus">Smar_0170</name>
</gene>
<accession>A3DKX3</accession>
<name>A3DKX3_STAMF</name>
<protein>
    <submittedName>
        <fullName evidence="2">Nucleotidyl transferase</fullName>
    </submittedName>
</protein>
<dbReference type="EMBL" id="CP000575">
    <property type="protein sequence ID" value="ABN69283.1"/>
    <property type="molecule type" value="Genomic_DNA"/>
</dbReference>
<dbReference type="InterPro" id="IPR025877">
    <property type="entry name" value="MobA-like_NTP_Trfase"/>
</dbReference>
<dbReference type="SUPFAM" id="SSF53448">
    <property type="entry name" value="Nucleotide-diphospho-sugar transferases"/>
    <property type="match status" value="1"/>
</dbReference>
<keyword evidence="3" id="KW-1185">Reference proteome</keyword>
<dbReference type="OrthoDB" id="28434at2157"/>
<dbReference type="GO" id="GO:0016779">
    <property type="term" value="F:nucleotidyltransferase activity"/>
    <property type="evidence" value="ECO:0007669"/>
    <property type="project" value="UniProtKB-ARBA"/>
</dbReference>
<dbReference type="PANTHER" id="PTHR43777:SF1">
    <property type="entry name" value="MOLYBDENUM COFACTOR CYTIDYLYLTRANSFERASE"/>
    <property type="match status" value="1"/>
</dbReference>
<evidence type="ECO:0000259" key="1">
    <source>
        <dbReference type="Pfam" id="PF12804"/>
    </source>
</evidence>
<evidence type="ECO:0000313" key="2">
    <source>
        <dbReference type="EMBL" id="ABN69283.1"/>
    </source>
</evidence>
<keyword evidence="2" id="KW-0808">Transferase</keyword>
<dbReference type="KEGG" id="smr:Smar_0170"/>
<proteinExistence type="predicted"/>
<dbReference type="STRING" id="399550.Smar_0170"/>